<name>A0ACB9DL87_ARCLA</name>
<gene>
    <name evidence="1" type="ORF">L6452_09691</name>
</gene>
<reference evidence="1 2" key="2">
    <citation type="journal article" date="2022" name="Mol. Ecol. Resour.">
        <title>The genomes of chicory, endive, great burdock and yacon provide insights into Asteraceae paleo-polyploidization history and plant inulin production.</title>
        <authorList>
            <person name="Fan W."/>
            <person name="Wang S."/>
            <person name="Wang H."/>
            <person name="Wang A."/>
            <person name="Jiang F."/>
            <person name="Liu H."/>
            <person name="Zhao H."/>
            <person name="Xu D."/>
            <person name="Zhang Y."/>
        </authorList>
    </citation>
    <scope>NUCLEOTIDE SEQUENCE [LARGE SCALE GENOMIC DNA]</scope>
    <source>
        <strain evidence="2">cv. Niubang</strain>
    </source>
</reference>
<reference evidence="2" key="1">
    <citation type="journal article" date="2022" name="Mol. Ecol. Resour.">
        <title>The genomes of chicory, endive, great burdock and yacon provide insights into Asteraceae palaeo-polyploidization history and plant inulin production.</title>
        <authorList>
            <person name="Fan W."/>
            <person name="Wang S."/>
            <person name="Wang H."/>
            <person name="Wang A."/>
            <person name="Jiang F."/>
            <person name="Liu H."/>
            <person name="Zhao H."/>
            <person name="Xu D."/>
            <person name="Zhang Y."/>
        </authorList>
    </citation>
    <scope>NUCLEOTIDE SEQUENCE [LARGE SCALE GENOMIC DNA]</scope>
    <source>
        <strain evidence="2">cv. Niubang</strain>
    </source>
</reference>
<evidence type="ECO:0000313" key="1">
    <source>
        <dbReference type="EMBL" id="KAI3747238.1"/>
    </source>
</evidence>
<protein>
    <submittedName>
        <fullName evidence="1">Uncharacterized protein</fullName>
    </submittedName>
</protein>
<comment type="caution">
    <text evidence="1">The sequence shown here is derived from an EMBL/GenBank/DDBJ whole genome shotgun (WGS) entry which is preliminary data.</text>
</comment>
<evidence type="ECO:0000313" key="2">
    <source>
        <dbReference type="Proteomes" id="UP001055879"/>
    </source>
</evidence>
<dbReference type="EMBL" id="CM042049">
    <property type="protein sequence ID" value="KAI3747238.1"/>
    <property type="molecule type" value="Genomic_DNA"/>
</dbReference>
<sequence>MWRSTGGGRLRRAVRVRRCGGRQMESSLAVEVVVGSPEKWSAEFVIGENNRPPVMERKSDEPAPTPKGAKKKKKGAKEDDDADSPASNSSDDVVVIQKAFWRHS</sequence>
<keyword evidence="2" id="KW-1185">Reference proteome</keyword>
<organism evidence="1 2">
    <name type="scientific">Arctium lappa</name>
    <name type="common">Greater burdock</name>
    <name type="synonym">Lappa major</name>
    <dbReference type="NCBI Taxonomy" id="4217"/>
    <lineage>
        <taxon>Eukaryota</taxon>
        <taxon>Viridiplantae</taxon>
        <taxon>Streptophyta</taxon>
        <taxon>Embryophyta</taxon>
        <taxon>Tracheophyta</taxon>
        <taxon>Spermatophyta</taxon>
        <taxon>Magnoliopsida</taxon>
        <taxon>eudicotyledons</taxon>
        <taxon>Gunneridae</taxon>
        <taxon>Pentapetalae</taxon>
        <taxon>asterids</taxon>
        <taxon>campanulids</taxon>
        <taxon>Asterales</taxon>
        <taxon>Asteraceae</taxon>
        <taxon>Carduoideae</taxon>
        <taxon>Cardueae</taxon>
        <taxon>Arctiinae</taxon>
        <taxon>Arctium</taxon>
    </lineage>
</organism>
<accession>A0ACB9DL87</accession>
<proteinExistence type="predicted"/>
<dbReference type="Proteomes" id="UP001055879">
    <property type="component" value="Linkage Group LG03"/>
</dbReference>